<protein>
    <submittedName>
        <fullName evidence="2">Uncharacterized protein</fullName>
    </submittedName>
</protein>
<evidence type="ECO:0000313" key="2">
    <source>
        <dbReference type="EMBL" id="KAK7256028.1"/>
    </source>
</evidence>
<name>A0AAN9HTX9_CROPI</name>
<dbReference type="PANTHER" id="PTHR47005:SF5">
    <property type="entry name" value="HEAVY METAL TRANSPORT_DETOXIFICATION SUPERFAMILY PROTEIN"/>
    <property type="match status" value="1"/>
</dbReference>
<reference evidence="2 3" key="1">
    <citation type="submission" date="2024-01" db="EMBL/GenBank/DDBJ databases">
        <title>The genomes of 5 underutilized Papilionoideae crops provide insights into root nodulation and disease resistanc.</title>
        <authorList>
            <person name="Yuan L."/>
        </authorList>
    </citation>
    <scope>NUCLEOTIDE SEQUENCE [LARGE SCALE GENOMIC DNA]</scope>
    <source>
        <strain evidence="2">ZHUSHIDOU_FW_LH</strain>
        <tissue evidence="2">Leaf</tissue>
    </source>
</reference>
<feature type="region of interest" description="Disordered" evidence="1">
    <location>
        <begin position="75"/>
        <end position="96"/>
    </location>
</feature>
<accession>A0AAN9HTX9</accession>
<dbReference type="PANTHER" id="PTHR47005">
    <property type="entry name" value="HEAVY METAL TRANSPORT/DETOXIFICATION SUPERFAMILY PROTEIN"/>
    <property type="match status" value="1"/>
</dbReference>
<feature type="compositionally biased region" description="Basic and acidic residues" evidence="1">
    <location>
        <begin position="77"/>
        <end position="96"/>
    </location>
</feature>
<organism evidence="2 3">
    <name type="scientific">Crotalaria pallida</name>
    <name type="common">Smooth rattlebox</name>
    <name type="synonym">Crotalaria striata</name>
    <dbReference type="NCBI Taxonomy" id="3830"/>
    <lineage>
        <taxon>Eukaryota</taxon>
        <taxon>Viridiplantae</taxon>
        <taxon>Streptophyta</taxon>
        <taxon>Embryophyta</taxon>
        <taxon>Tracheophyta</taxon>
        <taxon>Spermatophyta</taxon>
        <taxon>Magnoliopsida</taxon>
        <taxon>eudicotyledons</taxon>
        <taxon>Gunneridae</taxon>
        <taxon>Pentapetalae</taxon>
        <taxon>rosids</taxon>
        <taxon>fabids</taxon>
        <taxon>Fabales</taxon>
        <taxon>Fabaceae</taxon>
        <taxon>Papilionoideae</taxon>
        <taxon>50 kb inversion clade</taxon>
        <taxon>genistoids sensu lato</taxon>
        <taxon>core genistoids</taxon>
        <taxon>Crotalarieae</taxon>
        <taxon>Crotalaria</taxon>
    </lineage>
</organism>
<gene>
    <name evidence="2" type="ORF">RIF29_29460</name>
</gene>
<evidence type="ECO:0000313" key="3">
    <source>
        <dbReference type="Proteomes" id="UP001372338"/>
    </source>
</evidence>
<comment type="caution">
    <text evidence="2">The sequence shown here is derived from an EMBL/GenBank/DDBJ whole genome shotgun (WGS) entry which is preliminary data.</text>
</comment>
<dbReference type="EMBL" id="JAYWIO010000006">
    <property type="protein sequence ID" value="KAK7256028.1"/>
    <property type="molecule type" value="Genomic_DNA"/>
</dbReference>
<dbReference type="SUPFAM" id="SSF55008">
    <property type="entry name" value="HMA, heavy metal-associated domain"/>
    <property type="match status" value="1"/>
</dbReference>
<proteinExistence type="predicted"/>
<dbReference type="InterPro" id="IPR036163">
    <property type="entry name" value="HMA_dom_sf"/>
</dbReference>
<dbReference type="GO" id="GO:0046872">
    <property type="term" value="F:metal ion binding"/>
    <property type="evidence" value="ECO:0007669"/>
    <property type="project" value="InterPro"/>
</dbReference>
<sequence>MTTKKVTVMKLKVDLQCQKCYMKVKKVLSKFPQIRDQWYDEKENIVTIKVVCCSPENVRDKLCCQGGGSIKSIEIVEPPKPKAEPEKAKESEKPKP</sequence>
<keyword evidence="3" id="KW-1185">Reference proteome</keyword>
<dbReference type="Proteomes" id="UP001372338">
    <property type="component" value="Unassembled WGS sequence"/>
</dbReference>
<evidence type="ECO:0000256" key="1">
    <source>
        <dbReference type="SAM" id="MobiDB-lite"/>
    </source>
</evidence>
<dbReference type="AlphaFoldDB" id="A0AAN9HTX9"/>
<dbReference type="Gene3D" id="3.30.70.100">
    <property type="match status" value="1"/>
</dbReference>